<keyword evidence="1" id="KW-0472">Membrane</keyword>
<feature type="transmembrane region" description="Helical" evidence="1">
    <location>
        <begin position="56"/>
        <end position="74"/>
    </location>
</feature>
<name>A0A239DBX9_9ACTN</name>
<gene>
    <name evidence="2" type="ORF">SAMN06893096_103114</name>
</gene>
<proteinExistence type="predicted"/>
<dbReference type="AlphaFoldDB" id="A0A239DBX9"/>
<evidence type="ECO:0000313" key="2">
    <source>
        <dbReference type="EMBL" id="SNS29885.1"/>
    </source>
</evidence>
<evidence type="ECO:0000313" key="3">
    <source>
        <dbReference type="Proteomes" id="UP000198373"/>
    </source>
</evidence>
<feature type="transmembrane region" description="Helical" evidence="1">
    <location>
        <begin position="12"/>
        <end position="36"/>
    </location>
</feature>
<dbReference type="Pfam" id="PF10002">
    <property type="entry name" value="DUF2243"/>
    <property type="match status" value="1"/>
</dbReference>
<feature type="transmembrane region" description="Helical" evidence="1">
    <location>
        <begin position="86"/>
        <end position="105"/>
    </location>
</feature>
<reference evidence="3" key="1">
    <citation type="submission" date="2017-06" db="EMBL/GenBank/DDBJ databases">
        <authorList>
            <person name="Varghese N."/>
            <person name="Submissions S."/>
        </authorList>
    </citation>
    <scope>NUCLEOTIDE SEQUENCE [LARGE SCALE GENOMIC DNA]</scope>
    <source>
        <strain evidence="3">DSM 46839</strain>
    </source>
</reference>
<feature type="transmembrane region" description="Helical" evidence="1">
    <location>
        <begin position="125"/>
        <end position="143"/>
    </location>
</feature>
<dbReference type="EMBL" id="FZOO01000003">
    <property type="protein sequence ID" value="SNS29885.1"/>
    <property type="molecule type" value="Genomic_DNA"/>
</dbReference>
<sequence length="151" mass="16022">MRAAPPPSGRRLAASGLLLGAGLMGSVDEIVFHQLLAWHMFYDRAGGTVGLVSDGLLHAATLSAVVAGLALLADLRRRGAFDAGRWWAMVLLGAGAFQLFDGVVDHKVLRVHQVRYGVDLTGYDVAWNGSAVLLLAAGAALLLRARRRPAR</sequence>
<dbReference type="Proteomes" id="UP000198373">
    <property type="component" value="Unassembled WGS sequence"/>
</dbReference>
<dbReference type="OrthoDB" id="5190099at2"/>
<organism evidence="2 3">
    <name type="scientific">Geodermatophilus pulveris</name>
    <dbReference type="NCBI Taxonomy" id="1564159"/>
    <lineage>
        <taxon>Bacteria</taxon>
        <taxon>Bacillati</taxon>
        <taxon>Actinomycetota</taxon>
        <taxon>Actinomycetes</taxon>
        <taxon>Geodermatophilales</taxon>
        <taxon>Geodermatophilaceae</taxon>
        <taxon>Geodermatophilus</taxon>
    </lineage>
</organism>
<keyword evidence="1" id="KW-0812">Transmembrane</keyword>
<dbReference type="RefSeq" id="WP_089304939.1">
    <property type="nucleotide sequence ID" value="NZ_FZOO01000003.1"/>
</dbReference>
<evidence type="ECO:0000256" key="1">
    <source>
        <dbReference type="SAM" id="Phobius"/>
    </source>
</evidence>
<dbReference type="InterPro" id="IPR018719">
    <property type="entry name" value="DUF2243_membrane"/>
</dbReference>
<keyword evidence="3" id="KW-1185">Reference proteome</keyword>
<protein>
    <submittedName>
        <fullName evidence="2">Uncharacterized membrane protein</fullName>
    </submittedName>
</protein>
<keyword evidence="1" id="KW-1133">Transmembrane helix</keyword>
<accession>A0A239DBX9</accession>